<dbReference type="InterPro" id="IPR029033">
    <property type="entry name" value="His_PPase_superfam"/>
</dbReference>
<dbReference type="EC" id="3.1.3.73" evidence="4"/>
<feature type="binding site" evidence="2">
    <location>
        <begin position="7"/>
        <end position="14"/>
    </location>
    <ligand>
        <name>substrate</name>
    </ligand>
</feature>
<dbReference type="InterPro" id="IPR050275">
    <property type="entry name" value="PGM_Phosphatase"/>
</dbReference>
<dbReference type="PANTHER" id="PTHR48100">
    <property type="entry name" value="BROAD-SPECIFICITY PHOSPHATASE YOR283W-RELATED"/>
    <property type="match status" value="1"/>
</dbReference>
<feature type="binding site" evidence="2">
    <location>
        <position position="58"/>
    </location>
    <ligand>
        <name>substrate</name>
    </ligand>
</feature>
<dbReference type="Gene3D" id="3.40.50.1240">
    <property type="entry name" value="Phosphoglycerate mutase-like"/>
    <property type="match status" value="1"/>
</dbReference>
<dbReference type="GO" id="GO:0005737">
    <property type="term" value="C:cytoplasm"/>
    <property type="evidence" value="ECO:0007669"/>
    <property type="project" value="TreeGrafter"/>
</dbReference>
<dbReference type="RefSeq" id="WP_008472342.1">
    <property type="nucleotide sequence ID" value="NZ_AYZO01000035.1"/>
</dbReference>
<dbReference type="EMBL" id="AYZO01000035">
    <property type="protein sequence ID" value="KRN10052.1"/>
    <property type="molecule type" value="Genomic_DNA"/>
</dbReference>
<keyword evidence="7" id="KW-1185">Reference proteome</keyword>
<dbReference type="InterPro" id="IPR013078">
    <property type="entry name" value="His_Pase_superF_clade-1"/>
</dbReference>
<dbReference type="Proteomes" id="UP000051521">
    <property type="component" value="Unassembled WGS sequence"/>
</dbReference>
<dbReference type="SUPFAM" id="SSF53254">
    <property type="entry name" value="Phosphoglycerate mutase-like"/>
    <property type="match status" value="1"/>
</dbReference>
<keyword evidence="4" id="KW-0378">Hydrolase</keyword>
<name>I7J1P4_9LACO</name>
<dbReference type="PIRSF" id="PIRSF000709">
    <property type="entry name" value="6PFK_2-Ptase"/>
    <property type="match status" value="1"/>
</dbReference>
<reference evidence="5 7" key="2">
    <citation type="journal article" date="2015" name="Genome Announc.">
        <title>Expanding the biotechnology potential of lactobacilli through comparative genomics of 213 strains and associated genera.</title>
        <authorList>
            <person name="Sun Z."/>
            <person name="Harris H.M."/>
            <person name="McCann A."/>
            <person name="Guo C."/>
            <person name="Argimon S."/>
            <person name="Zhang W."/>
            <person name="Yang X."/>
            <person name="Jeffery I.B."/>
            <person name="Cooney J.C."/>
            <person name="Kagawa T.F."/>
            <person name="Liu W."/>
            <person name="Song Y."/>
            <person name="Salvetti E."/>
            <person name="Wrobel A."/>
            <person name="Rasinkangas P."/>
            <person name="Parkhill J."/>
            <person name="Rea M.C."/>
            <person name="O'Sullivan O."/>
            <person name="Ritari J."/>
            <person name="Douillard F.P."/>
            <person name="Paul Ross R."/>
            <person name="Yang R."/>
            <person name="Briner A.E."/>
            <person name="Felis G.E."/>
            <person name="de Vos W.M."/>
            <person name="Barrangou R."/>
            <person name="Klaenhammer T.R."/>
            <person name="Caufield P.W."/>
            <person name="Cui Y."/>
            <person name="Zhang H."/>
            <person name="O'Toole P.W."/>
        </authorList>
    </citation>
    <scope>NUCLEOTIDE SEQUENCE [LARGE SCALE GENOMIC DNA]</scope>
    <source>
        <strain evidence="5 7">DSM 23908</strain>
    </source>
</reference>
<sequence>MKLILVRHSISNHNLNDIISGAQSNPELSEAGIEKAAAIYPKLKLDQIDQVYASPLKRAFQTAEILTNHEKDIITDKRLLEMNFGSWEGKHATPLYQKYPDAFDFVGLIGNNYLKYAENAESYQDVIDRVRSFYDEIKVKHSDQTVMVVCHGFTIRAFMAALLNVKIEKIGAVNNVSFTEFNIDAEHDYVQLMSFNQDLPIYYGI</sequence>
<evidence type="ECO:0000256" key="2">
    <source>
        <dbReference type="PIRSR" id="PIRSR613078-2"/>
    </source>
</evidence>
<evidence type="ECO:0000256" key="1">
    <source>
        <dbReference type="PIRSR" id="PIRSR613078-1"/>
    </source>
</evidence>
<dbReference type="PATRIC" id="fig|1423751.3.peg.1257"/>
<dbReference type="STRING" id="1423751.FC38_GL001216"/>
<dbReference type="OrthoDB" id="9782128at2"/>
<feature type="active site" description="Tele-phosphohistidine intermediate" evidence="1">
    <location>
        <position position="8"/>
    </location>
</feature>
<evidence type="ECO:0000313" key="6">
    <source>
        <dbReference type="Proteomes" id="UP000009326"/>
    </source>
</evidence>
<dbReference type="Proteomes" id="UP000009326">
    <property type="component" value="Unassembled WGS sequence"/>
</dbReference>
<dbReference type="CDD" id="cd07067">
    <property type="entry name" value="HP_PGM_like"/>
    <property type="match status" value="1"/>
</dbReference>
<evidence type="ECO:0000256" key="3">
    <source>
        <dbReference type="PIRSR" id="PIRSR613078-3"/>
    </source>
</evidence>
<gene>
    <name evidence="4" type="ORF">BN52_07380</name>
    <name evidence="5" type="ORF">FC38_GL001216</name>
</gene>
<dbReference type="AlphaFoldDB" id="I7J1P4"/>
<evidence type="ECO:0000313" key="7">
    <source>
        <dbReference type="Proteomes" id="UP000051521"/>
    </source>
</evidence>
<organism evidence="4 6">
    <name type="scientific">Lactobacillus gigeriorum DSM 23908 = CRBIP 24.85</name>
    <dbReference type="NCBI Taxonomy" id="1423751"/>
    <lineage>
        <taxon>Bacteria</taxon>
        <taxon>Bacillati</taxon>
        <taxon>Bacillota</taxon>
        <taxon>Bacilli</taxon>
        <taxon>Lactobacillales</taxon>
        <taxon>Lactobacillaceae</taxon>
        <taxon>Lactobacillus</taxon>
    </lineage>
</organism>
<protein>
    <submittedName>
        <fullName evidence="4 5">Phosphoglycerate mutase</fullName>
        <ecNumber evidence="4">3.1.3.73</ecNumber>
    </submittedName>
</protein>
<dbReference type="SMART" id="SM00855">
    <property type="entry name" value="PGAM"/>
    <property type="match status" value="1"/>
</dbReference>
<accession>I7J1P4</accession>
<feature type="site" description="Transition state stabilizer" evidence="3">
    <location>
        <position position="151"/>
    </location>
</feature>
<evidence type="ECO:0000313" key="4">
    <source>
        <dbReference type="EMBL" id="CCI86412.1"/>
    </source>
</evidence>
<comment type="caution">
    <text evidence="4">The sequence shown here is derived from an EMBL/GenBank/DDBJ whole genome shotgun (WGS) entry which is preliminary data.</text>
</comment>
<dbReference type="GO" id="GO:0043755">
    <property type="term" value="F:alpha-ribazole phosphatase activity"/>
    <property type="evidence" value="ECO:0007669"/>
    <property type="project" value="UniProtKB-EC"/>
</dbReference>
<reference evidence="4 6" key="1">
    <citation type="submission" date="2012-06" db="EMBL/GenBank/DDBJ databases">
        <title>Draft genome sequence of Lactobacillus gigeriorum CRBIP 24.85T, isolated from chicken crop.</title>
        <authorList>
            <person name="Cousin S."/>
            <person name="Ma L."/>
            <person name="Creno S."/>
            <person name="Clermont D."/>
            <person name="Loux V."/>
            <person name="Bizet C."/>
            <person name="Bouchier C."/>
        </authorList>
    </citation>
    <scope>NUCLEOTIDE SEQUENCE [LARGE SCALE GENOMIC DNA]</scope>
    <source>
        <strain evidence="6">CRBIP 24.85T</strain>
        <strain evidence="4">Type strain: CRBIP 24.85</strain>
    </source>
</reference>
<feature type="active site" description="Proton donor/acceptor" evidence="1">
    <location>
        <position position="81"/>
    </location>
</feature>
<evidence type="ECO:0000313" key="5">
    <source>
        <dbReference type="EMBL" id="KRN10052.1"/>
    </source>
</evidence>
<proteinExistence type="predicted"/>
<dbReference type="EMBL" id="CAKC01000018">
    <property type="protein sequence ID" value="CCI86412.1"/>
    <property type="molecule type" value="Genomic_DNA"/>
</dbReference>
<dbReference type="PANTHER" id="PTHR48100:SF1">
    <property type="entry name" value="HISTIDINE PHOSPHATASE FAMILY PROTEIN-RELATED"/>
    <property type="match status" value="1"/>
</dbReference>
<dbReference type="Pfam" id="PF00300">
    <property type="entry name" value="His_Phos_1"/>
    <property type="match status" value="1"/>
</dbReference>